<dbReference type="InterPro" id="IPR000182">
    <property type="entry name" value="GNAT_dom"/>
</dbReference>
<name>A0A0C3I2E9_OIDMZ</name>
<accession>A0A0C3I2E9</accession>
<dbReference type="GO" id="GO:0016747">
    <property type="term" value="F:acyltransferase activity, transferring groups other than amino-acyl groups"/>
    <property type="evidence" value="ECO:0007669"/>
    <property type="project" value="InterPro"/>
</dbReference>
<organism evidence="2 3">
    <name type="scientific">Oidiodendron maius (strain Zn)</name>
    <dbReference type="NCBI Taxonomy" id="913774"/>
    <lineage>
        <taxon>Eukaryota</taxon>
        <taxon>Fungi</taxon>
        <taxon>Dikarya</taxon>
        <taxon>Ascomycota</taxon>
        <taxon>Pezizomycotina</taxon>
        <taxon>Leotiomycetes</taxon>
        <taxon>Leotiomycetes incertae sedis</taxon>
        <taxon>Myxotrichaceae</taxon>
        <taxon>Oidiodendron</taxon>
    </lineage>
</organism>
<evidence type="ECO:0000259" key="1">
    <source>
        <dbReference type="PROSITE" id="PS51186"/>
    </source>
</evidence>
<dbReference type="SUPFAM" id="SSF55729">
    <property type="entry name" value="Acyl-CoA N-acyltransferases (Nat)"/>
    <property type="match status" value="1"/>
</dbReference>
<dbReference type="AlphaFoldDB" id="A0A0C3I2E9"/>
<sequence length="187" mass="20940">MDDPLFFNPTLHSNLASSFASIHKACITTAPYTIATFLPPLDDTRLVNWWEDRLKEAADGRRKIIIQMAPNTTTGKPELAGYVMLLMPVTETGPFRGTVEKLLVSPEHRRKGIAKRVMMRLEEIAREEKRTLLLLDTETGSPAEVIYPKLGYIEVGKIPDYGISPLDGSLKAGTFFYKNLLSSDKKT</sequence>
<reference evidence="2 3" key="1">
    <citation type="submission" date="2014-04" db="EMBL/GenBank/DDBJ databases">
        <authorList>
            <consortium name="DOE Joint Genome Institute"/>
            <person name="Kuo A."/>
            <person name="Martino E."/>
            <person name="Perotto S."/>
            <person name="Kohler A."/>
            <person name="Nagy L.G."/>
            <person name="Floudas D."/>
            <person name="Copeland A."/>
            <person name="Barry K.W."/>
            <person name="Cichocki N."/>
            <person name="Veneault-Fourrey C."/>
            <person name="LaButti K."/>
            <person name="Lindquist E.A."/>
            <person name="Lipzen A."/>
            <person name="Lundell T."/>
            <person name="Morin E."/>
            <person name="Murat C."/>
            <person name="Sun H."/>
            <person name="Tunlid A."/>
            <person name="Henrissat B."/>
            <person name="Grigoriev I.V."/>
            <person name="Hibbett D.S."/>
            <person name="Martin F."/>
            <person name="Nordberg H.P."/>
            <person name="Cantor M.N."/>
            <person name="Hua S.X."/>
        </authorList>
    </citation>
    <scope>NUCLEOTIDE SEQUENCE [LARGE SCALE GENOMIC DNA]</scope>
    <source>
        <strain evidence="2 3">Zn</strain>
    </source>
</reference>
<dbReference type="Proteomes" id="UP000054321">
    <property type="component" value="Unassembled WGS sequence"/>
</dbReference>
<proteinExistence type="predicted"/>
<evidence type="ECO:0000313" key="3">
    <source>
        <dbReference type="Proteomes" id="UP000054321"/>
    </source>
</evidence>
<reference evidence="3" key="2">
    <citation type="submission" date="2015-01" db="EMBL/GenBank/DDBJ databases">
        <title>Evolutionary Origins and Diversification of the Mycorrhizal Mutualists.</title>
        <authorList>
            <consortium name="DOE Joint Genome Institute"/>
            <consortium name="Mycorrhizal Genomics Consortium"/>
            <person name="Kohler A."/>
            <person name="Kuo A."/>
            <person name="Nagy L.G."/>
            <person name="Floudas D."/>
            <person name="Copeland A."/>
            <person name="Barry K.W."/>
            <person name="Cichocki N."/>
            <person name="Veneault-Fourrey C."/>
            <person name="LaButti K."/>
            <person name="Lindquist E.A."/>
            <person name="Lipzen A."/>
            <person name="Lundell T."/>
            <person name="Morin E."/>
            <person name="Murat C."/>
            <person name="Riley R."/>
            <person name="Ohm R."/>
            <person name="Sun H."/>
            <person name="Tunlid A."/>
            <person name="Henrissat B."/>
            <person name="Grigoriev I.V."/>
            <person name="Hibbett D.S."/>
            <person name="Martin F."/>
        </authorList>
    </citation>
    <scope>NUCLEOTIDE SEQUENCE [LARGE SCALE GENOMIC DNA]</scope>
    <source>
        <strain evidence="3">Zn</strain>
    </source>
</reference>
<gene>
    <name evidence="2" type="ORF">OIDMADRAFT_16691</name>
</gene>
<dbReference type="HOGENOM" id="CLU_077728_0_1_1"/>
<dbReference type="PROSITE" id="PS51186">
    <property type="entry name" value="GNAT"/>
    <property type="match status" value="1"/>
</dbReference>
<dbReference type="Gene3D" id="3.40.630.30">
    <property type="match status" value="1"/>
</dbReference>
<dbReference type="STRING" id="913774.A0A0C3I2E9"/>
<keyword evidence="3" id="KW-1185">Reference proteome</keyword>
<dbReference type="OrthoDB" id="41532at2759"/>
<feature type="domain" description="N-acetyltransferase" evidence="1">
    <location>
        <begin position="27"/>
        <end position="173"/>
    </location>
</feature>
<dbReference type="Pfam" id="PF00583">
    <property type="entry name" value="Acetyltransf_1"/>
    <property type="match status" value="1"/>
</dbReference>
<protein>
    <recommendedName>
        <fullName evidence="1">N-acetyltransferase domain-containing protein</fullName>
    </recommendedName>
</protein>
<dbReference type="InterPro" id="IPR016181">
    <property type="entry name" value="Acyl_CoA_acyltransferase"/>
</dbReference>
<dbReference type="CDD" id="cd04301">
    <property type="entry name" value="NAT_SF"/>
    <property type="match status" value="1"/>
</dbReference>
<dbReference type="EMBL" id="KN832870">
    <property type="protein sequence ID" value="KIN08582.1"/>
    <property type="molecule type" value="Genomic_DNA"/>
</dbReference>
<dbReference type="InParanoid" id="A0A0C3I2E9"/>
<evidence type="ECO:0000313" key="2">
    <source>
        <dbReference type="EMBL" id="KIN08582.1"/>
    </source>
</evidence>